<dbReference type="InterPro" id="IPR027417">
    <property type="entry name" value="P-loop_NTPase"/>
</dbReference>
<dbReference type="Pfam" id="PF12307">
    <property type="entry name" value="DUF3631"/>
    <property type="match status" value="1"/>
</dbReference>
<evidence type="ECO:0000256" key="1">
    <source>
        <dbReference type="SAM" id="MobiDB-lite"/>
    </source>
</evidence>
<feature type="region of interest" description="Disordered" evidence="1">
    <location>
        <begin position="1"/>
        <end position="28"/>
    </location>
</feature>
<proteinExistence type="predicted"/>
<dbReference type="OrthoDB" id="273172at2"/>
<dbReference type="InterPro" id="IPR022081">
    <property type="entry name" value="DUF3631"/>
</dbReference>
<gene>
    <name evidence="3" type="ORF">Pla52o_34970</name>
</gene>
<dbReference type="EMBL" id="SJPT01000005">
    <property type="protein sequence ID" value="TWU22441.1"/>
    <property type="molecule type" value="Genomic_DNA"/>
</dbReference>
<dbReference type="AlphaFoldDB" id="A0A5C6CGN8"/>
<dbReference type="RefSeq" id="WP_146595606.1">
    <property type="nucleotide sequence ID" value="NZ_SJPT01000005.1"/>
</dbReference>
<dbReference type="Proteomes" id="UP000316304">
    <property type="component" value="Unassembled WGS sequence"/>
</dbReference>
<protein>
    <recommendedName>
        <fullName evidence="2">DUF3631 domain-containing protein</fullName>
    </recommendedName>
</protein>
<sequence length="479" mass="52465">MSNDRTPLEDDTDSVAHPAPSTSPTLLDVDEMDASRLVRPELILTSDVSAIAIPRLVERDGLPEGEWLHMVRRGSDRYCEKLTSPLATPSGDVWLSPLPADPIPADVRDWCRWSIGSRRAWLAGATSTTTAETLRLVADWIDRYLVLPDDGVGHGLTLSTWVMMTYVYPALPAVPFLYLAGPPNSGKTRAMDVLSRLVFRPMATSNATAPTLFRTRHAFGGVLLFDEAERLRDTKSPDVGELLSVLLSGYRRGGRASRLEKVGDVFRPVWFDVYGPVVIGCIKGLPPALSSRCLTVRMTRAGKTDPQVSRDIDDRHDAAAVRDALHCWALDHGFNALNQTTPPTGLANRDAELWGPLLRIAADTGDADLVRFMGNHAQAMTVAAADDVTPEADPVFVAALHRLLTETQLPTAGEVLRRAKEIDDEIIDDKWSAKGVAGVLKRYGFRTFKSNGRRVYRLAAEDVATIAERYGFDIDGGDA</sequence>
<evidence type="ECO:0000313" key="4">
    <source>
        <dbReference type="Proteomes" id="UP000316304"/>
    </source>
</evidence>
<keyword evidence="4" id="KW-1185">Reference proteome</keyword>
<comment type="caution">
    <text evidence="3">The sequence shown here is derived from an EMBL/GenBank/DDBJ whole genome shotgun (WGS) entry which is preliminary data.</text>
</comment>
<feature type="domain" description="DUF3631" evidence="2">
    <location>
        <begin position="310"/>
        <end position="404"/>
    </location>
</feature>
<dbReference type="SUPFAM" id="SSF52540">
    <property type="entry name" value="P-loop containing nucleoside triphosphate hydrolases"/>
    <property type="match status" value="1"/>
</dbReference>
<accession>A0A5C6CGN8</accession>
<organism evidence="3 4">
    <name type="scientific">Novipirellula galeiformis</name>
    <dbReference type="NCBI Taxonomy" id="2528004"/>
    <lineage>
        <taxon>Bacteria</taxon>
        <taxon>Pseudomonadati</taxon>
        <taxon>Planctomycetota</taxon>
        <taxon>Planctomycetia</taxon>
        <taxon>Pirellulales</taxon>
        <taxon>Pirellulaceae</taxon>
        <taxon>Novipirellula</taxon>
    </lineage>
</organism>
<name>A0A5C6CGN8_9BACT</name>
<evidence type="ECO:0000259" key="2">
    <source>
        <dbReference type="Pfam" id="PF12307"/>
    </source>
</evidence>
<reference evidence="3 4" key="1">
    <citation type="submission" date="2019-02" db="EMBL/GenBank/DDBJ databases">
        <title>Deep-cultivation of Planctomycetes and their phenomic and genomic characterization uncovers novel biology.</title>
        <authorList>
            <person name="Wiegand S."/>
            <person name="Jogler M."/>
            <person name="Boedeker C."/>
            <person name="Pinto D."/>
            <person name="Vollmers J."/>
            <person name="Rivas-Marin E."/>
            <person name="Kohn T."/>
            <person name="Peeters S.H."/>
            <person name="Heuer A."/>
            <person name="Rast P."/>
            <person name="Oberbeckmann S."/>
            <person name="Bunk B."/>
            <person name="Jeske O."/>
            <person name="Meyerdierks A."/>
            <person name="Storesund J.E."/>
            <person name="Kallscheuer N."/>
            <person name="Luecker S."/>
            <person name="Lage O.M."/>
            <person name="Pohl T."/>
            <person name="Merkel B.J."/>
            <person name="Hornburger P."/>
            <person name="Mueller R.-W."/>
            <person name="Bruemmer F."/>
            <person name="Labrenz M."/>
            <person name="Spormann A.M."/>
            <person name="Op Den Camp H."/>
            <person name="Overmann J."/>
            <person name="Amann R."/>
            <person name="Jetten M.S.M."/>
            <person name="Mascher T."/>
            <person name="Medema M.H."/>
            <person name="Devos D.P."/>
            <person name="Kaster A.-K."/>
            <person name="Ovreas L."/>
            <person name="Rohde M."/>
            <person name="Galperin M.Y."/>
            <person name="Jogler C."/>
        </authorList>
    </citation>
    <scope>NUCLEOTIDE SEQUENCE [LARGE SCALE GENOMIC DNA]</scope>
    <source>
        <strain evidence="3 4">Pla52o</strain>
    </source>
</reference>
<evidence type="ECO:0000313" key="3">
    <source>
        <dbReference type="EMBL" id="TWU22441.1"/>
    </source>
</evidence>